<organism evidence="2 3">
    <name type="scientific">Trichuris trichiura</name>
    <name type="common">Whipworm</name>
    <name type="synonym">Trichocephalus trichiurus</name>
    <dbReference type="NCBI Taxonomy" id="36087"/>
    <lineage>
        <taxon>Eukaryota</taxon>
        <taxon>Metazoa</taxon>
        <taxon>Ecdysozoa</taxon>
        <taxon>Nematoda</taxon>
        <taxon>Enoplea</taxon>
        <taxon>Dorylaimia</taxon>
        <taxon>Trichinellida</taxon>
        <taxon>Trichuridae</taxon>
        <taxon>Trichuris</taxon>
    </lineage>
</organism>
<dbReference type="EMBL" id="HG806067">
    <property type="protein sequence ID" value="CDW56680.1"/>
    <property type="molecule type" value="Genomic_DNA"/>
</dbReference>
<evidence type="ECO:0000313" key="2">
    <source>
        <dbReference type="EMBL" id="CDW56680.1"/>
    </source>
</evidence>
<accession>A0A077ZDH9</accession>
<dbReference type="Pfam" id="PF05002">
    <property type="entry name" value="SGS"/>
    <property type="match status" value="1"/>
</dbReference>
<dbReference type="InterPro" id="IPR007699">
    <property type="entry name" value="SGS_dom"/>
</dbReference>
<dbReference type="OrthoDB" id="1898560at2759"/>
<reference evidence="2" key="2">
    <citation type="submission" date="2014-03" db="EMBL/GenBank/DDBJ databases">
        <title>The whipworm genome and dual-species transcriptomics of an intimate host-pathogen interaction.</title>
        <authorList>
            <person name="Foth B.J."/>
            <person name="Tsai I.J."/>
            <person name="Reid A.J."/>
            <person name="Bancroft A.J."/>
            <person name="Nichol S."/>
            <person name="Tracey A."/>
            <person name="Holroyd N."/>
            <person name="Cotton J.A."/>
            <person name="Stanley E.J."/>
            <person name="Zarowiecki M."/>
            <person name="Liu J.Z."/>
            <person name="Huckvale T."/>
            <person name="Cooper P.J."/>
            <person name="Grencis R.K."/>
            <person name="Berriman M."/>
        </authorList>
    </citation>
    <scope>NUCLEOTIDE SEQUENCE [LARGE SCALE GENOMIC DNA]</scope>
</reference>
<sequence>MNDDGKRAMVKSMVESKGTVLNTNWDQVGSNTVEVKPPAGTEWKPL</sequence>
<gene>
    <name evidence="2" type="ORF">TTRE_0000496201</name>
</gene>
<protein>
    <submittedName>
        <fullName evidence="2">SGS domain containing protein</fullName>
    </submittedName>
</protein>
<dbReference type="STRING" id="36087.A0A077ZDH9"/>
<reference evidence="2" key="1">
    <citation type="submission" date="2014-01" db="EMBL/GenBank/DDBJ databases">
        <authorList>
            <person name="Aslett M."/>
        </authorList>
    </citation>
    <scope>NUCLEOTIDE SEQUENCE</scope>
</reference>
<proteinExistence type="predicted"/>
<dbReference type="AlphaFoldDB" id="A0A077ZDH9"/>
<name>A0A077ZDH9_TRITR</name>
<dbReference type="PROSITE" id="PS51048">
    <property type="entry name" value="SGS"/>
    <property type="match status" value="1"/>
</dbReference>
<dbReference type="InterPro" id="IPR044563">
    <property type="entry name" value="Sgt1-like"/>
</dbReference>
<dbReference type="Proteomes" id="UP000030665">
    <property type="component" value="Unassembled WGS sequence"/>
</dbReference>
<feature type="domain" description="SGS" evidence="1">
    <location>
        <begin position="1"/>
        <end position="46"/>
    </location>
</feature>
<dbReference type="PANTHER" id="PTHR45862">
    <property type="entry name" value="PROTEIN SGT1 HOMOLOG"/>
    <property type="match status" value="1"/>
</dbReference>
<dbReference type="GO" id="GO:0051087">
    <property type="term" value="F:protein-folding chaperone binding"/>
    <property type="evidence" value="ECO:0007669"/>
    <property type="project" value="InterPro"/>
</dbReference>
<keyword evidence="3" id="KW-1185">Reference proteome</keyword>
<evidence type="ECO:0000259" key="1">
    <source>
        <dbReference type="PROSITE" id="PS51048"/>
    </source>
</evidence>
<evidence type="ECO:0000313" key="3">
    <source>
        <dbReference type="Proteomes" id="UP000030665"/>
    </source>
</evidence>